<evidence type="ECO:0000313" key="4">
    <source>
        <dbReference type="EMBL" id="RBP04166.1"/>
    </source>
</evidence>
<dbReference type="RefSeq" id="WP_113892239.1">
    <property type="nucleotide sequence ID" value="NZ_QNRK01000040.1"/>
</dbReference>
<keyword evidence="1" id="KW-0175">Coiled coil</keyword>
<gene>
    <name evidence="4" type="ORF">DFR50_14039</name>
</gene>
<feature type="region of interest" description="Disordered" evidence="2">
    <location>
        <begin position="1"/>
        <end position="54"/>
    </location>
</feature>
<keyword evidence="3" id="KW-0812">Transmembrane</keyword>
<keyword evidence="3" id="KW-0472">Membrane</keyword>
<evidence type="ECO:0000256" key="1">
    <source>
        <dbReference type="SAM" id="Coils"/>
    </source>
</evidence>
<organism evidence="4 5">
    <name type="scientific">Roseiarcus fermentans</name>
    <dbReference type="NCBI Taxonomy" id="1473586"/>
    <lineage>
        <taxon>Bacteria</taxon>
        <taxon>Pseudomonadati</taxon>
        <taxon>Pseudomonadota</taxon>
        <taxon>Alphaproteobacteria</taxon>
        <taxon>Hyphomicrobiales</taxon>
        <taxon>Roseiarcaceae</taxon>
        <taxon>Roseiarcus</taxon>
    </lineage>
</organism>
<proteinExistence type="predicted"/>
<evidence type="ECO:0000256" key="3">
    <source>
        <dbReference type="SAM" id="Phobius"/>
    </source>
</evidence>
<protein>
    <recommendedName>
        <fullName evidence="6">ElaB/YqjD/DUF883 family membrane-anchored ribosome-binding protein</fullName>
    </recommendedName>
</protein>
<dbReference type="Proteomes" id="UP000253529">
    <property type="component" value="Unassembled WGS sequence"/>
</dbReference>
<evidence type="ECO:0000313" key="5">
    <source>
        <dbReference type="Proteomes" id="UP000253529"/>
    </source>
</evidence>
<comment type="caution">
    <text evidence="4">The sequence shown here is derived from an EMBL/GenBank/DDBJ whole genome shotgun (WGS) entry which is preliminary data.</text>
</comment>
<feature type="coiled-coil region" evidence="1">
    <location>
        <begin position="54"/>
        <end position="81"/>
    </location>
</feature>
<dbReference type="EMBL" id="QNRK01000040">
    <property type="protein sequence ID" value="RBP04166.1"/>
    <property type="molecule type" value="Genomic_DNA"/>
</dbReference>
<dbReference type="AlphaFoldDB" id="A0A366EQD7"/>
<sequence length="189" mass="19573">MANSYELGGDGGGRPTETPFDARIGAPEKARSPSDPVYGKSPEGDDAESAANLGATAKAAAEALERKAAQLAEDVGDELSRMGQRQKARGVDALHRVARAIDGAADELEDQSPIAARTAREAARQLDGFSDAIAGRSVNDLVDQAMGLARRRPVLFVGGSVAAGFVVARFLMTGARGSAARSMDPPLQP</sequence>
<name>A0A366EQD7_9HYPH</name>
<reference evidence="4 5" key="1">
    <citation type="submission" date="2018-06" db="EMBL/GenBank/DDBJ databases">
        <title>Genomic Encyclopedia of Type Strains, Phase IV (KMG-IV): sequencing the most valuable type-strain genomes for metagenomic binning, comparative biology and taxonomic classification.</title>
        <authorList>
            <person name="Goeker M."/>
        </authorList>
    </citation>
    <scope>NUCLEOTIDE SEQUENCE [LARGE SCALE GENOMIC DNA]</scope>
    <source>
        <strain evidence="4 5">DSM 24875</strain>
    </source>
</reference>
<evidence type="ECO:0008006" key="6">
    <source>
        <dbReference type="Google" id="ProtNLM"/>
    </source>
</evidence>
<feature type="transmembrane region" description="Helical" evidence="3">
    <location>
        <begin position="154"/>
        <end position="172"/>
    </location>
</feature>
<evidence type="ECO:0000256" key="2">
    <source>
        <dbReference type="SAM" id="MobiDB-lite"/>
    </source>
</evidence>
<keyword evidence="3" id="KW-1133">Transmembrane helix</keyword>
<keyword evidence="5" id="KW-1185">Reference proteome</keyword>
<accession>A0A366EQD7</accession>